<sequence length="313" mass="35128">MEFHHISVLLNECIDNLNITPDGIYVDGTMGGGGHSLEIAKRLTTGRLICIDQDPNAHEAAGKRLAEYKDRITFVRDNFGNIANILDSLGIEKIDGMLLDIGVSSHQLDEAERGFSYQQDAPLDMRMNPDRPFSAYDVVNGYDEDELDRVIFTYGEERWARRIAQFIVKEREAKPIETTGELVDIIKKAVPKGARKDGPHPAKRTFQAIRIEVNGELEVLQRAIDDVAARLAVGGRLCIITFHSLEDRIVKEAFRKQENPCICPPQFPVCVCGKKPLGRVITRKPILPSKEELEENPRSRSAKLRVLEGVSQD</sequence>
<dbReference type="GO" id="GO:0071424">
    <property type="term" value="F:rRNA (cytosine-N4-)-methyltransferase activity"/>
    <property type="evidence" value="ECO:0007669"/>
    <property type="project" value="UniProtKB-UniRule"/>
</dbReference>
<feature type="binding site" evidence="7">
    <location>
        <begin position="33"/>
        <end position="35"/>
    </location>
    <ligand>
        <name>S-adenosyl-L-methionine</name>
        <dbReference type="ChEBI" id="CHEBI:59789"/>
    </ligand>
</feature>
<dbReference type="RefSeq" id="WP_016408195.1">
    <property type="nucleotide sequence ID" value="NZ_DAVZTY010000010.1"/>
</dbReference>
<comment type="caution">
    <text evidence="9">The sequence shown here is derived from an EMBL/GenBank/DDBJ whole genome shotgun (WGS) entry which is preliminary data.</text>
</comment>
<reference evidence="9 10" key="1">
    <citation type="submission" date="2018-10" db="EMBL/GenBank/DDBJ databases">
        <title>Draft Genome Sequence of Anaerotignum sp. KCTC 15736.</title>
        <authorList>
            <person name="Choi S.H."/>
            <person name="Kim J.S."/>
            <person name="Kang S.W."/>
            <person name="Lee J.S."/>
            <person name="Park S.H."/>
        </authorList>
    </citation>
    <scope>NUCLEOTIDE SEQUENCE [LARGE SCALE GENOMIC DNA]</scope>
    <source>
        <strain evidence="9 10">KCTC 15736</strain>
    </source>
</reference>
<dbReference type="InterPro" id="IPR002903">
    <property type="entry name" value="RsmH"/>
</dbReference>
<dbReference type="PANTHER" id="PTHR11265">
    <property type="entry name" value="S-ADENOSYL-METHYLTRANSFERASE MRAW"/>
    <property type="match status" value="1"/>
</dbReference>
<evidence type="ECO:0000256" key="6">
    <source>
        <dbReference type="ARBA" id="ARBA00022691"/>
    </source>
</evidence>
<dbReference type="PANTHER" id="PTHR11265:SF0">
    <property type="entry name" value="12S RRNA N4-METHYLCYTIDINE METHYLTRANSFERASE"/>
    <property type="match status" value="1"/>
</dbReference>
<dbReference type="InterPro" id="IPR029063">
    <property type="entry name" value="SAM-dependent_MTases_sf"/>
</dbReference>
<evidence type="ECO:0000256" key="4">
    <source>
        <dbReference type="ARBA" id="ARBA00022603"/>
    </source>
</evidence>
<feature type="binding site" evidence="7">
    <location>
        <position position="79"/>
    </location>
    <ligand>
        <name>S-adenosyl-L-methionine</name>
        <dbReference type="ChEBI" id="CHEBI:59789"/>
    </ligand>
</feature>
<comment type="subcellular location">
    <subcellularLocation>
        <location evidence="7">Cytoplasm</location>
    </subcellularLocation>
</comment>
<keyword evidence="5 7" id="KW-0808">Transferase</keyword>
<dbReference type="SUPFAM" id="SSF81799">
    <property type="entry name" value="Putative methyltransferase TM0872, insert domain"/>
    <property type="match status" value="1"/>
</dbReference>
<feature type="binding site" evidence="7">
    <location>
        <position position="107"/>
    </location>
    <ligand>
        <name>S-adenosyl-L-methionine</name>
        <dbReference type="ChEBI" id="CHEBI:59789"/>
    </ligand>
</feature>
<name>A0A401LEV4_9FIRM</name>
<dbReference type="PIRSF" id="PIRSF004486">
    <property type="entry name" value="MraW"/>
    <property type="match status" value="1"/>
</dbReference>
<keyword evidence="2 7" id="KW-0963">Cytoplasm</keyword>
<dbReference type="HAMAP" id="MF_01007">
    <property type="entry name" value="16SrRNA_methyltr_H"/>
    <property type="match status" value="1"/>
</dbReference>
<comment type="similarity">
    <text evidence="1 7">Belongs to the methyltransferase superfamily. RsmH family.</text>
</comment>
<evidence type="ECO:0000256" key="8">
    <source>
        <dbReference type="SAM" id="MobiDB-lite"/>
    </source>
</evidence>
<keyword evidence="4 7" id="KW-0489">Methyltransferase</keyword>
<keyword evidence="3 7" id="KW-0698">rRNA processing</keyword>
<dbReference type="SUPFAM" id="SSF53335">
    <property type="entry name" value="S-adenosyl-L-methionine-dependent methyltransferases"/>
    <property type="match status" value="1"/>
</dbReference>
<dbReference type="Proteomes" id="UP000287361">
    <property type="component" value="Unassembled WGS sequence"/>
</dbReference>
<gene>
    <name evidence="7 9" type="primary">rsmH</name>
    <name evidence="9" type="ORF">KGMB03357_17310</name>
</gene>
<comment type="function">
    <text evidence="7">Specifically methylates the N4 position of cytidine in position 1402 (C1402) of 16S rRNA.</text>
</comment>
<evidence type="ECO:0000256" key="3">
    <source>
        <dbReference type="ARBA" id="ARBA00022552"/>
    </source>
</evidence>
<dbReference type="GeneID" id="86194739"/>
<organism evidence="9 10">
    <name type="scientific">Anaerotignum faecicola</name>
    <dbReference type="NCBI Taxonomy" id="2358141"/>
    <lineage>
        <taxon>Bacteria</taxon>
        <taxon>Bacillati</taxon>
        <taxon>Bacillota</taxon>
        <taxon>Clostridia</taxon>
        <taxon>Lachnospirales</taxon>
        <taxon>Anaerotignaceae</taxon>
        <taxon>Anaerotignum</taxon>
    </lineage>
</organism>
<proteinExistence type="inferred from homology"/>
<dbReference type="EMBL" id="BHVZ01000009">
    <property type="protein sequence ID" value="GCB30070.1"/>
    <property type="molecule type" value="Genomic_DNA"/>
</dbReference>
<dbReference type="EC" id="2.1.1.199" evidence="7"/>
<dbReference type="FunFam" id="1.10.150.170:FF:000001">
    <property type="entry name" value="Ribosomal RNA small subunit methyltransferase H"/>
    <property type="match status" value="1"/>
</dbReference>
<dbReference type="OrthoDB" id="9806637at2"/>
<dbReference type="AlphaFoldDB" id="A0A401LEV4"/>
<evidence type="ECO:0000313" key="10">
    <source>
        <dbReference type="Proteomes" id="UP000287361"/>
    </source>
</evidence>
<dbReference type="GO" id="GO:0005737">
    <property type="term" value="C:cytoplasm"/>
    <property type="evidence" value="ECO:0007669"/>
    <property type="project" value="UniProtKB-SubCell"/>
</dbReference>
<feature type="binding site" evidence="7">
    <location>
        <position position="52"/>
    </location>
    <ligand>
        <name>S-adenosyl-L-methionine</name>
        <dbReference type="ChEBI" id="CHEBI:59789"/>
    </ligand>
</feature>
<dbReference type="Gene3D" id="1.10.150.170">
    <property type="entry name" value="Putative methyltransferase TM0872, insert domain"/>
    <property type="match status" value="1"/>
</dbReference>
<dbReference type="NCBIfam" id="TIGR00006">
    <property type="entry name" value="16S rRNA (cytosine(1402)-N(4))-methyltransferase RsmH"/>
    <property type="match status" value="1"/>
</dbReference>
<keyword evidence="6 7" id="KW-0949">S-adenosyl-L-methionine</keyword>
<comment type="catalytic activity">
    <reaction evidence="7">
        <text>cytidine(1402) in 16S rRNA + S-adenosyl-L-methionine = N(4)-methylcytidine(1402) in 16S rRNA + S-adenosyl-L-homocysteine + H(+)</text>
        <dbReference type="Rhea" id="RHEA:42928"/>
        <dbReference type="Rhea" id="RHEA-COMP:10286"/>
        <dbReference type="Rhea" id="RHEA-COMP:10287"/>
        <dbReference type="ChEBI" id="CHEBI:15378"/>
        <dbReference type="ChEBI" id="CHEBI:57856"/>
        <dbReference type="ChEBI" id="CHEBI:59789"/>
        <dbReference type="ChEBI" id="CHEBI:74506"/>
        <dbReference type="ChEBI" id="CHEBI:82748"/>
        <dbReference type="EC" id="2.1.1.199"/>
    </reaction>
</comment>
<evidence type="ECO:0000256" key="7">
    <source>
        <dbReference type="HAMAP-Rule" id="MF_01007"/>
    </source>
</evidence>
<dbReference type="Pfam" id="PF01795">
    <property type="entry name" value="Methyltransf_5"/>
    <property type="match status" value="1"/>
</dbReference>
<evidence type="ECO:0000256" key="2">
    <source>
        <dbReference type="ARBA" id="ARBA00022490"/>
    </source>
</evidence>
<feature type="binding site" evidence="7">
    <location>
        <position position="100"/>
    </location>
    <ligand>
        <name>S-adenosyl-L-methionine</name>
        <dbReference type="ChEBI" id="CHEBI:59789"/>
    </ligand>
</feature>
<keyword evidence="10" id="KW-1185">Reference proteome</keyword>
<evidence type="ECO:0000256" key="5">
    <source>
        <dbReference type="ARBA" id="ARBA00022679"/>
    </source>
</evidence>
<evidence type="ECO:0000313" key="9">
    <source>
        <dbReference type="EMBL" id="GCB30070.1"/>
    </source>
</evidence>
<evidence type="ECO:0000256" key="1">
    <source>
        <dbReference type="ARBA" id="ARBA00010396"/>
    </source>
</evidence>
<dbReference type="InterPro" id="IPR023397">
    <property type="entry name" value="SAM-dep_MeTrfase_MraW_recog"/>
</dbReference>
<feature type="region of interest" description="Disordered" evidence="8">
    <location>
        <begin position="291"/>
        <end position="313"/>
    </location>
</feature>
<dbReference type="Gene3D" id="3.40.50.150">
    <property type="entry name" value="Vaccinia Virus protein VP39"/>
    <property type="match status" value="1"/>
</dbReference>
<accession>A0A401LEV4</accession>
<protein>
    <recommendedName>
        <fullName evidence="7">Ribosomal RNA small subunit methyltransferase H</fullName>
        <ecNumber evidence="7">2.1.1.199</ecNumber>
    </recommendedName>
    <alternativeName>
        <fullName evidence="7">16S rRNA m(4)C1402 methyltransferase</fullName>
    </alternativeName>
    <alternativeName>
        <fullName evidence="7">rRNA (cytosine-N(4)-)-methyltransferase RsmH</fullName>
    </alternativeName>
</protein>
<dbReference type="GO" id="GO:0070475">
    <property type="term" value="P:rRNA base methylation"/>
    <property type="evidence" value="ECO:0007669"/>
    <property type="project" value="UniProtKB-UniRule"/>
</dbReference>